<keyword evidence="1" id="KW-0812">Transmembrane</keyword>
<dbReference type="AlphaFoldDB" id="A0A6C0JQX4"/>
<feature type="transmembrane region" description="Helical" evidence="1">
    <location>
        <begin position="44"/>
        <end position="65"/>
    </location>
</feature>
<protein>
    <submittedName>
        <fullName evidence="2">Uncharacterized protein</fullName>
    </submittedName>
</protein>
<sequence length="165" mass="19413">MIGYGQEYLHNLTHTPWFRFFIAILVITTVLFLVLKIGSTYVDIFYLVLDLFKVCLIFGFAFTIYKIATDILRKNIKNKMDKITKTENKYLGLNVFERALVKIMRLWNLIIFGLFFSLLLSNKSIIGPGGILYNLIYYCYNVVIISLVLYFIILSFEFMMQYCVE</sequence>
<keyword evidence="1" id="KW-1133">Transmembrane helix</keyword>
<organism evidence="2">
    <name type="scientific">viral metagenome</name>
    <dbReference type="NCBI Taxonomy" id="1070528"/>
    <lineage>
        <taxon>unclassified sequences</taxon>
        <taxon>metagenomes</taxon>
        <taxon>organismal metagenomes</taxon>
    </lineage>
</organism>
<name>A0A6C0JQX4_9ZZZZ</name>
<accession>A0A6C0JQX4</accession>
<feature type="transmembrane region" description="Helical" evidence="1">
    <location>
        <begin position="20"/>
        <end position="38"/>
    </location>
</feature>
<reference evidence="2" key="1">
    <citation type="journal article" date="2020" name="Nature">
        <title>Giant virus diversity and host interactions through global metagenomics.</title>
        <authorList>
            <person name="Schulz F."/>
            <person name="Roux S."/>
            <person name="Paez-Espino D."/>
            <person name="Jungbluth S."/>
            <person name="Walsh D.A."/>
            <person name="Denef V.J."/>
            <person name="McMahon K.D."/>
            <person name="Konstantinidis K.T."/>
            <person name="Eloe-Fadrosh E.A."/>
            <person name="Kyrpides N.C."/>
            <person name="Woyke T."/>
        </authorList>
    </citation>
    <scope>NUCLEOTIDE SEQUENCE</scope>
    <source>
        <strain evidence="2">GVMAG-S-1040241-154</strain>
    </source>
</reference>
<proteinExistence type="predicted"/>
<dbReference type="EMBL" id="MN740684">
    <property type="protein sequence ID" value="QHU07216.1"/>
    <property type="molecule type" value="Genomic_DNA"/>
</dbReference>
<evidence type="ECO:0000313" key="2">
    <source>
        <dbReference type="EMBL" id="QHU07216.1"/>
    </source>
</evidence>
<evidence type="ECO:0000256" key="1">
    <source>
        <dbReference type="SAM" id="Phobius"/>
    </source>
</evidence>
<keyword evidence="1" id="KW-0472">Membrane</keyword>
<feature type="transmembrane region" description="Helical" evidence="1">
    <location>
        <begin position="106"/>
        <end position="125"/>
    </location>
</feature>
<feature type="transmembrane region" description="Helical" evidence="1">
    <location>
        <begin position="131"/>
        <end position="153"/>
    </location>
</feature>